<comment type="caution">
    <text evidence="1">The sequence shown here is derived from an EMBL/GenBank/DDBJ whole genome shotgun (WGS) entry which is preliminary data.</text>
</comment>
<dbReference type="AlphaFoldDB" id="A0A212EKD6"/>
<gene>
    <name evidence="1" type="ORF">KGM_215130</name>
</gene>
<protein>
    <submittedName>
        <fullName evidence="1">Uncharacterized protein</fullName>
    </submittedName>
</protein>
<evidence type="ECO:0000313" key="2">
    <source>
        <dbReference type="Proteomes" id="UP000007151"/>
    </source>
</evidence>
<reference evidence="1 2" key="1">
    <citation type="journal article" date="2011" name="Cell">
        <title>The monarch butterfly genome yields insights into long-distance migration.</title>
        <authorList>
            <person name="Zhan S."/>
            <person name="Merlin C."/>
            <person name="Boore J.L."/>
            <person name="Reppert S.M."/>
        </authorList>
    </citation>
    <scope>NUCLEOTIDE SEQUENCE [LARGE SCALE GENOMIC DNA]</scope>
    <source>
        <strain evidence="1">F-2</strain>
    </source>
</reference>
<dbReference type="Proteomes" id="UP000007151">
    <property type="component" value="Unassembled WGS sequence"/>
</dbReference>
<dbReference type="OrthoDB" id="7464812at2759"/>
<proteinExistence type="predicted"/>
<organism evidence="1 2">
    <name type="scientific">Danaus plexippus plexippus</name>
    <dbReference type="NCBI Taxonomy" id="278856"/>
    <lineage>
        <taxon>Eukaryota</taxon>
        <taxon>Metazoa</taxon>
        <taxon>Ecdysozoa</taxon>
        <taxon>Arthropoda</taxon>
        <taxon>Hexapoda</taxon>
        <taxon>Insecta</taxon>
        <taxon>Pterygota</taxon>
        <taxon>Neoptera</taxon>
        <taxon>Endopterygota</taxon>
        <taxon>Lepidoptera</taxon>
        <taxon>Glossata</taxon>
        <taxon>Ditrysia</taxon>
        <taxon>Papilionoidea</taxon>
        <taxon>Nymphalidae</taxon>
        <taxon>Danainae</taxon>
        <taxon>Danaini</taxon>
        <taxon>Danaina</taxon>
        <taxon>Danaus</taxon>
        <taxon>Danaus</taxon>
    </lineage>
</organism>
<dbReference type="KEGG" id="dpl:KGM_215130"/>
<dbReference type="eggNOG" id="ENOG502T6KH">
    <property type="taxonomic scope" value="Eukaryota"/>
</dbReference>
<evidence type="ECO:0000313" key="1">
    <source>
        <dbReference type="EMBL" id="OWR41925.1"/>
    </source>
</evidence>
<dbReference type="EMBL" id="AGBW02014294">
    <property type="protein sequence ID" value="OWR41925.1"/>
    <property type="molecule type" value="Genomic_DNA"/>
</dbReference>
<name>A0A212EKD6_DANPL</name>
<keyword evidence="2" id="KW-1185">Reference proteome</keyword>
<accession>A0A212EKD6</accession>
<sequence>MAAFKNLRDISNSFEHELRRISRELFSAKVSEPFEDVVAKKIQDLSLFYSKLRLLQAKPLTVTPQVTECNKSEHTITEYGDTVTWKIMEHQVVKSLTQTYTVKKLITTSNDNLDPELVERKEKIVDQLKKFRQQESQLRHLEAVMKEKEEQLKESRENWHNVLCRLKESRKLPQVEEKSSGPLYKKLKVLIDKMELMRWLISKLVTSRTGDYDWTSDPHRRLKALALARQKHTIQNYTES</sequence>